<dbReference type="AlphaFoldDB" id="G0V9H4"/>
<keyword evidence="1" id="KW-0813">Transport</keyword>
<dbReference type="KEGG" id="ncs:NCAS_0B05060"/>
<dbReference type="Pfam" id="PF00957">
    <property type="entry name" value="Synaptobrevin"/>
    <property type="match status" value="1"/>
</dbReference>
<evidence type="ECO:0000259" key="4">
    <source>
        <dbReference type="PROSITE" id="PS50892"/>
    </source>
</evidence>
<dbReference type="SUPFAM" id="SSF58038">
    <property type="entry name" value="SNARE fusion complex"/>
    <property type="match status" value="1"/>
</dbReference>
<dbReference type="PANTHER" id="PTHR21136">
    <property type="entry name" value="SNARE PROTEINS"/>
    <property type="match status" value="1"/>
</dbReference>
<feature type="transmembrane region" description="Helical" evidence="3">
    <location>
        <begin position="217"/>
        <end position="236"/>
    </location>
</feature>
<dbReference type="PRINTS" id="PR00219">
    <property type="entry name" value="SYNAPTOBREVN"/>
</dbReference>
<dbReference type="InterPro" id="IPR038426">
    <property type="entry name" value="Nyv1_longin_sf"/>
</dbReference>
<name>G0V9H4_NAUCA</name>
<dbReference type="GO" id="GO:0007036">
    <property type="term" value="P:vacuolar calcium ion homeostasis"/>
    <property type="evidence" value="ECO:0007669"/>
    <property type="project" value="EnsemblFungi"/>
</dbReference>
<dbReference type="OrthoDB" id="190375at2759"/>
<dbReference type="InParanoid" id="G0V9H4"/>
<protein>
    <recommendedName>
        <fullName evidence="4">V-SNARE coiled-coil homology domain-containing protein</fullName>
    </recommendedName>
</protein>
<dbReference type="GO" id="GO:0000329">
    <property type="term" value="C:fungal-type vacuole membrane"/>
    <property type="evidence" value="ECO:0007669"/>
    <property type="project" value="EnsemblFungi"/>
</dbReference>
<dbReference type="GO" id="GO:0015031">
    <property type="term" value="P:protein transport"/>
    <property type="evidence" value="ECO:0007669"/>
    <property type="project" value="UniProtKB-KW"/>
</dbReference>
<evidence type="ECO:0000313" key="5">
    <source>
        <dbReference type="EMBL" id="CCC68590.1"/>
    </source>
</evidence>
<dbReference type="Proteomes" id="UP000001640">
    <property type="component" value="Chromosome 2"/>
</dbReference>
<evidence type="ECO:0000256" key="3">
    <source>
        <dbReference type="SAM" id="Phobius"/>
    </source>
</evidence>
<sequence>MKRFYVSYVEVLKQGETVSSCFEDTSSKGDSYGSISNHDCNVNTPDVFHRLIKDIVVPKVVPLQGNKVTKVSMNLIDGYDCYYTTSEEAGEEELLVCFTDVTIPKILPIRLLSELKKDGGNGTDTALSGHVGQILDEFHNELTALQNENSEGASTENDLQDVVNIMNNNIDKFLERQERISLLVDKTSQLNDNSHNFKKKAVRIKERMWWQRMKNTTLMIFAVILTVSALFIFFYVL</sequence>
<organism evidence="5 6">
    <name type="scientific">Naumovozyma castellii</name>
    <name type="common">Yeast</name>
    <name type="synonym">Saccharomyces castellii</name>
    <dbReference type="NCBI Taxonomy" id="27288"/>
    <lineage>
        <taxon>Eukaryota</taxon>
        <taxon>Fungi</taxon>
        <taxon>Dikarya</taxon>
        <taxon>Ascomycota</taxon>
        <taxon>Saccharomycotina</taxon>
        <taxon>Saccharomycetes</taxon>
        <taxon>Saccharomycetales</taxon>
        <taxon>Saccharomycetaceae</taxon>
        <taxon>Naumovozyma</taxon>
    </lineage>
</organism>
<keyword evidence="6" id="KW-1185">Reference proteome</keyword>
<dbReference type="InterPro" id="IPR042855">
    <property type="entry name" value="V_SNARE_CC"/>
</dbReference>
<keyword evidence="1" id="KW-0653">Protein transport</keyword>
<keyword evidence="3" id="KW-0812">Transmembrane</keyword>
<keyword evidence="3" id="KW-1133">Transmembrane helix</keyword>
<dbReference type="OMA" id="DGYDCYY"/>
<accession>G0V9H4</accession>
<dbReference type="InterPro" id="IPR051097">
    <property type="entry name" value="Synaptobrevin-like_transport"/>
</dbReference>
<gene>
    <name evidence="5" type="primary">NCAS0B05060</name>
    <name evidence="5" type="ordered locus">NCAS_0B05060</name>
</gene>
<keyword evidence="3" id="KW-0472">Membrane</keyword>
<dbReference type="InterPro" id="IPR001388">
    <property type="entry name" value="Synaptobrevin-like"/>
</dbReference>
<dbReference type="FunCoup" id="G0V9H4">
    <property type="interactions" value="69"/>
</dbReference>
<dbReference type="Gene3D" id="3.30.450.230">
    <property type="entry name" value="Vacuolar R-SNARE Nyv1, longin domain"/>
    <property type="match status" value="1"/>
</dbReference>
<dbReference type="GO" id="GO:0006906">
    <property type="term" value="P:vesicle fusion"/>
    <property type="evidence" value="ECO:0007669"/>
    <property type="project" value="EnsemblFungi"/>
</dbReference>
<evidence type="ECO:0000256" key="1">
    <source>
        <dbReference type="ARBA" id="ARBA00022927"/>
    </source>
</evidence>
<dbReference type="GeneID" id="96902148"/>
<dbReference type="RefSeq" id="XP_003674962.1">
    <property type="nucleotide sequence ID" value="XM_003674914.1"/>
</dbReference>
<dbReference type="CDD" id="cd15843">
    <property type="entry name" value="R-SNARE"/>
    <property type="match status" value="1"/>
</dbReference>
<dbReference type="eggNOG" id="KOG0860">
    <property type="taxonomic scope" value="Eukaryota"/>
</dbReference>
<dbReference type="Pfam" id="PF09426">
    <property type="entry name" value="Nyv1_longin"/>
    <property type="match status" value="1"/>
</dbReference>
<reference key="2">
    <citation type="submission" date="2011-08" db="EMBL/GenBank/DDBJ databases">
        <title>Genome sequence of Naumovozyma castellii.</title>
        <authorList>
            <person name="Gordon J.L."/>
            <person name="Armisen D."/>
            <person name="Proux-Wera E."/>
            <person name="OhEigeartaigh S.S."/>
            <person name="Byrne K.P."/>
            <person name="Wolfe K.H."/>
        </authorList>
    </citation>
    <scope>NUCLEOTIDE SEQUENCE</scope>
    <source>
        <strain>Type strain:CBS 4309</strain>
    </source>
</reference>
<dbReference type="InterPro" id="IPR019005">
    <property type="entry name" value="Vacuolar_R-SNAR_Nyv1_longi_dom"/>
</dbReference>
<feature type="domain" description="V-SNARE coiled-coil homology" evidence="4">
    <location>
        <begin position="151"/>
        <end position="211"/>
    </location>
</feature>
<reference evidence="5 6" key="1">
    <citation type="journal article" date="2011" name="Proc. Natl. Acad. Sci. U.S.A.">
        <title>Evolutionary erosion of yeast sex chromosomes by mating-type switching accidents.</title>
        <authorList>
            <person name="Gordon J.L."/>
            <person name="Armisen D."/>
            <person name="Proux-Wera E."/>
            <person name="Oheigeartaigh S.S."/>
            <person name="Byrne K.P."/>
            <person name="Wolfe K.H."/>
        </authorList>
    </citation>
    <scope>NUCLEOTIDE SEQUENCE [LARGE SCALE GENOMIC DNA]</scope>
    <source>
        <strain evidence="6">ATCC 76901 / BCRC 22586 / CBS 4309 / NBRC 1992 / NRRL Y-12630</strain>
    </source>
</reference>
<evidence type="ECO:0000313" key="6">
    <source>
        <dbReference type="Proteomes" id="UP000001640"/>
    </source>
</evidence>
<dbReference type="GO" id="GO:0042144">
    <property type="term" value="P:vacuole fusion, non-autophagic"/>
    <property type="evidence" value="ECO:0007669"/>
    <property type="project" value="EnsemblFungi"/>
</dbReference>
<dbReference type="GO" id="GO:0031201">
    <property type="term" value="C:SNARE complex"/>
    <property type="evidence" value="ECO:0007669"/>
    <property type="project" value="EnsemblFungi"/>
</dbReference>
<proteinExistence type="predicted"/>
<dbReference type="PANTHER" id="PTHR21136:SF168">
    <property type="entry name" value="VESICLE-ASSOCIATED MEMBRANE PROTEIN 9"/>
    <property type="match status" value="1"/>
</dbReference>
<dbReference type="PROSITE" id="PS50892">
    <property type="entry name" value="V_SNARE"/>
    <property type="match status" value="1"/>
</dbReference>
<dbReference type="GO" id="GO:0005484">
    <property type="term" value="F:SNAP receptor activity"/>
    <property type="evidence" value="ECO:0007669"/>
    <property type="project" value="EnsemblFungi"/>
</dbReference>
<dbReference type="Gene3D" id="1.20.5.110">
    <property type="match status" value="1"/>
</dbReference>
<dbReference type="STRING" id="1064592.G0V9H4"/>
<dbReference type="HOGENOM" id="CLU_1107824_0_0_1"/>
<dbReference type="EMBL" id="HE576753">
    <property type="protein sequence ID" value="CCC68590.1"/>
    <property type="molecule type" value="Genomic_DNA"/>
</dbReference>
<evidence type="ECO:0000256" key="2">
    <source>
        <dbReference type="PROSITE-ProRule" id="PRU00290"/>
    </source>
</evidence>
<keyword evidence="2" id="KW-0175">Coiled coil</keyword>